<sequence>MYCSRVVCSQHYGAYFSLHPYNILTLFQPFTASFPRADIHELLAPDLLHQIIKGTFKDHIVTWVNDYLNIVHEPQKAAAIIADIDRFKQWTGNDSKALMKVYLPAITGHVPDQMVRAMSAFLDFCYLVRHDVIDEKTILAIEDALQHYHTERTIFHDNGVTEGFLLPHQYAMKHYRHLTQLFGAPNGLCSSITESKHIKAVKKPYRRTSKVDMVANGMLDGALVPQYLLNIMEAPPIPEDDNGNDDSDQDSDSSGDDGDDDTIDGPRFAAKVTLGQRKARQWSNQIDEIGARVNQENLGELVRRFLFDQRNPNWPIPASEIDLDLCPTFRSSVSVFTSATASCYAPSDYCGIAGMHRQTIRAVESWRGGPARYDCVFAEKDPTRPVQVVLFFSFEHRGEKWFEAIGEEPCPLTGMWRVKPEVDEDKKRCVSVISVDSIMQSAHLIGIYGDKFIPQDLTASDSLLAFKGYYVNKFSDHHAYEIAF</sequence>
<keyword evidence="2" id="KW-1185">Reference proteome</keyword>
<accession>A0ACB7ZRK1</accession>
<name>A0ACB7ZRK1_9AGAM</name>
<dbReference type="Proteomes" id="UP000790377">
    <property type="component" value="Unassembled WGS sequence"/>
</dbReference>
<proteinExistence type="predicted"/>
<organism evidence="1 2">
    <name type="scientific">Hygrophoropsis aurantiaca</name>
    <dbReference type="NCBI Taxonomy" id="72124"/>
    <lineage>
        <taxon>Eukaryota</taxon>
        <taxon>Fungi</taxon>
        <taxon>Dikarya</taxon>
        <taxon>Basidiomycota</taxon>
        <taxon>Agaricomycotina</taxon>
        <taxon>Agaricomycetes</taxon>
        <taxon>Agaricomycetidae</taxon>
        <taxon>Boletales</taxon>
        <taxon>Coniophorineae</taxon>
        <taxon>Hygrophoropsidaceae</taxon>
        <taxon>Hygrophoropsis</taxon>
    </lineage>
</organism>
<dbReference type="EMBL" id="MU268902">
    <property type="protein sequence ID" value="KAH7903541.1"/>
    <property type="molecule type" value="Genomic_DNA"/>
</dbReference>
<gene>
    <name evidence="1" type="ORF">BJ138DRAFT_1138714</name>
</gene>
<evidence type="ECO:0000313" key="1">
    <source>
        <dbReference type="EMBL" id="KAH7903541.1"/>
    </source>
</evidence>
<reference evidence="1" key="1">
    <citation type="journal article" date="2021" name="New Phytol.">
        <title>Evolutionary innovations through gain and loss of genes in the ectomycorrhizal Boletales.</title>
        <authorList>
            <person name="Wu G."/>
            <person name="Miyauchi S."/>
            <person name="Morin E."/>
            <person name="Kuo A."/>
            <person name="Drula E."/>
            <person name="Varga T."/>
            <person name="Kohler A."/>
            <person name="Feng B."/>
            <person name="Cao Y."/>
            <person name="Lipzen A."/>
            <person name="Daum C."/>
            <person name="Hundley H."/>
            <person name="Pangilinan J."/>
            <person name="Johnson J."/>
            <person name="Barry K."/>
            <person name="LaButti K."/>
            <person name="Ng V."/>
            <person name="Ahrendt S."/>
            <person name="Min B."/>
            <person name="Choi I.G."/>
            <person name="Park H."/>
            <person name="Plett J.M."/>
            <person name="Magnuson J."/>
            <person name="Spatafora J.W."/>
            <person name="Nagy L.G."/>
            <person name="Henrissat B."/>
            <person name="Grigoriev I.V."/>
            <person name="Yang Z.L."/>
            <person name="Xu J."/>
            <person name="Martin F.M."/>
        </authorList>
    </citation>
    <scope>NUCLEOTIDE SEQUENCE</scope>
    <source>
        <strain evidence="1">ATCC 28755</strain>
    </source>
</reference>
<evidence type="ECO:0000313" key="2">
    <source>
        <dbReference type="Proteomes" id="UP000790377"/>
    </source>
</evidence>
<protein>
    <submittedName>
        <fullName evidence="1">Uncharacterized protein</fullName>
    </submittedName>
</protein>
<comment type="caution">
    <text evidence="1">The sequence shown here is derived from an EMBL/GenBank/DDBJ whole genome shotgun (WGS) entry which is preliminary data.</text>
</comment>